<dbReference type="STRING" id="29845.A0A1V6R9V2"/>
<gene>
    <name evidence="1" type="ORF">PENVUL_c075G05688</name>
</gene>
<protein>
    <submittedName>
        <fullName evidence="1">Uncharacterized protein</fullName>
    </submittedName>
</protein>
<accession>A0A1V6R9V2</accession>
<proteinExistence type="predicted"/>
<dbReference type="OrthoDB" id="5209368at2759"/>
<sequence length="563" mass="63646">MRAVVVICWGSAVRKRLLGTSKKRGWFQNFEVMPLWGRYSGIEVFLELTSNRKAMKRVVLFVKHPSYFFYIQSDKDCAKNLRRKKGRPQDLALEVAAKLGQIHIEAQFYELSPRLPVNLTVPREVTMEREGWKGEAAAQLQRAFPVAVLSQQKSHRIRGPQGRDPNNLDDIVSLMNQFTIGEVCADGPLRESEDSSETTEIGAIDKIQRHRRLQKISSFWRALKGIMDGSGFPVVPNVLTAERVESSLSTMNDIEDSNEWQDLPTEITALIHDQPGLKFSTRPLDSREDLERAHDLLHTFVPEWDDTPNTLGIANLAMSVLFAYGRMISRDRRPHMGELLIFREAPYDILPRRCSGCDQQVLDDPFPYWSKYEPSRYVSWAVAGGCGNPGCGFSYASLKPFHNQVCWSAANVGRVSKQALDKAEARRAQKPSTWLLRTEAERGTLPDEIEVKCPSCPQTKVVKAKWTIQIQPKLLIPYLYCGGTKNGAENGCGNRGYWAPLKRYKVTRQSNISRLSSQFAQGGCILSDYPRDGGVIFSKESIPFSIAKLKELKIAQNHQKKGK</sequence>
<name>A0A1V6R9V2_9EURO</name>
<organism evidence="1 2">
    <name type="scientific">Penicillium vulpinum</name>
    <dbReference type="NCBI Taxonomy" id="29845"/>
    <lineage>
        <taxon>Eukaryota</taxon>
        <taxon>Fungi</taxon>
        <taxon>Dikarya</taxon>
        <taxon>Ascomycota</taxon>
        <taxon>Pezizomycotina</taxon>
        <taxon>Eurotiomycetes</taxon>
        <taxon>Eurotiomycetidae</taxon>
        <taxon>Eurotiales</taxon>
        <taxon>Aspergillaceae</taxon>
        <taxon>Penicillium</taxon>
    </lineage>
</organism>
<dbReference type="AlphaFoldDB" id="A0A1V6R9V2"/>
<dbReference type="EMBL" id="MDYP01000075">
    <property type="protein sequence ID" value="OQD98189.1"/>
    <property type="molecule type" value="Genomic_DNA"/>
</dbReference>
<evidence type="ECO:0000313" key="2">
    <source>
        <dbReference type="Proteomes" id="UP000191518"/>
    </source>
</evidence>
<comment type="caution">
    <text evidence="1">The sequence shown here is derived from an EMBL/GenBank/DDBJ whole genome shotgun (WGS) entry which is preliminary data.</text>
</comment>
<keyword evidence="2" id="KW-1185">Reference proteome</keyword>
<dbReference type="Proteomes" id="UP000191518">
    <property type="component" value="Unassembled WGS sequence"/>
</dbReference>
<evidence type="ECO:0000313" key="1">
    <source>
        <dbReference type="EMBL" id="OQD98189.1"/>
    </source>
</evidence>
<reference evidence="2" key="1">
    <citation type="journal article" date="2017" name="Nat. Microbiol.">
        <title>Global analysis of biosynthetic gene clusters reveals vast potential of secondary metabolite production in Penicillium species.</title>
        <authorList>
            <person name="Nielsen J.C."/>
            <person name="Grijseels S."/>
            <person name="Prigent S."/>
            <person name="Ji B."/>
            <person name="Dainat J."/>
            <person name="Nielsen K.F."/>
            <person name="Frisvad J.C."/>
            <person name="Workman M."/>
            <person name="Nielsen J."/>
        </authorList>
    </citation>
    <scope>NUCLEOTIDE SEQUENCE [LARGE SCALE GENOMIC DNA]</scope>
    <source>
        <strain evidence="2">IBT 29486</strain>
    </source>
</reference>